<evidence type="ECO:0000313" key="1">
    <source>
        <dbReference type="EMBL" id="KAF3327315.1"/>
    </source>
</evidence>
<organism evidence="1 2">
    <name type="scientific">Carex littledalei</name>
    <dbReference type="NCBI Taxonomy" id="544730"/>
    <lineage>
        <taxon>Eukaryota</taxon>
        <taxon>Viridiplantae</taxon>
        <taxon>Streptophyta</taxon>
        <taxon>Embryophyta</taxon>
        <taxon>Tracheophyta</taxon>
        <taxon>Spermatophyta</taxon>
        <taxon>Magnoliopsida</taxon>
        <taxon>Liliopsida</taxon>
        <taxon>Poales</taxon>
        <taxon>Cyperaceae</taxon>
        <taxon>Cyperoideae</taxon>
        <taxon>Cariceae</taxon>
        <taxon>Carex</taxon>
        <taxon>Carex subgen. Euthyceras</taxon>
    </lineage>
</organism>
<comment type="caution">
    <text evidence="1">The sequence shown here is derived from an EMBL/GenBank/DDBJ whole genome shotgun (WGS) entry which is preliminary data.</text>
</comment>
<evidence type="ECO:0000313" key="2">
    <source>
        <dbReference type="Proteomes" id="UP000623129"/>
    </source>
</evidence>
<reference evidence="1" key="1">
    <citation type="submission" date="2020-01" db="EMBL/GenBank/DDBJ databases">
        <title>Genome sequence of Kobresia littledalei, the first chromosome-level genome in the family Cyperaceae.</title>
        <authorList>
            <person name="Qu G."/>
        </authorList>
    </citation>
    <scope>NUCLEOTIDE SEQUENCE</scope>
    <source>
        <strain evidence="1">C.B.Clarke</strain>
        <tissue evidence="1">Leaf</tissue>
    </source>
</reference>
<dbReference type="Proteomes" id="UP000623129">
    <property type="component" value="Unassembled WGS sequence"/>
</dbReference>
<dbReference type="EMBL" id="SWLB01000017">
    <property type="protein sequence ID" value="KAF3327315.1"/>
    <property type="molecule type" value="Genomic_DNA"/>
</dbReference>
<accession>A0A833VI21</accession>
<name>A0A833VI21_9POAL</name>
<dbReference type="AlphaFoldDB" id="A0A833VI21"/>
<keyword evidence="2" id="KW-1185">Reference proteome</keyword>
<proteinExistence type="predicted"/>
<sequence length="140" mass="15810">MQEKTGKQQELKGKSIVVVLLNYPYQHTFVLSNTQSDFHSQQMKFNNKCPIKTCPCLEPKTSVDLLCKLVSVDVIKDLKQIYCKSSTRQQCVIAFDIAGRICADLSGKPDGSDIFLHIILEIILDYETTVENSNDEQHAT</sequence>
<protein>
    <submittedName>
        <fullName evidence="1">Uncharacterized protein</fullName>
    </submittedName>
</protein>
<gene>
    <name evidence="1" type="ORF">FCM35_KLT07433</name>
</gene>